<evidence type="ECO:0000313" key="2">
    <source>
        <dbReference type="Proteomes" id="UP001417504"/>
    </source>
</evidence>
<dbReference type="Proteomes" id="UP001417504">
    <property type="component" value="Unassembled WGS sequence"/>
</dbReference>
<protein>
    <submittedName>
        <fullName evidence="1">Uncharacterized protein</fullName>
    </submittedName>
</protein>
<name>A0AAP0IIF4_9MAGN</name>
<accession>A0AAP0IIF4</accession>
<sequence>MKSDKSFTLAVNLSQPSSIFQEWKTNLGPPSPIFWGRKKWVWDLSYTKFSST</sequence>
<reference evidence="1 2" key="1">
    <citation type="submission" date="2024-01" db="EMBL/GenBank/DDBJ databases">
        <title>Genome assemblies of Stephania.</title>
        <authorList>
            <person name="Yang L."/>
        </authorList>
    </citation>
    <scope>NUCLEOTIDE SEQUENCE [LARGE SCALE GENOMIC DNA]</scope>
    <source>
        <strain evidence="1">QJT</strain>
        <tissue evidence="1">Leaf</tissue>
    </source>
</reference>
<proteinExistence type="predicted"/>
<dbReference type="AlphaFoldDB" id="A0AAP0IIF4"/>
<comment type="caution">
    <text evidence="1">The sequence shown here is derived from an EMBL/GenBank/DDBJ whole genome shotgun (WGS) entry which is preliminary data.</text>
</comment>
<evidence type="ECO:0000313" key="1">
    <source>
        <dbReference type="EMBL" id="KAK9116053.1"/>
    </source>
</evidence>
<dbReference type="EMBL" id="JBBNAE010000006">
    <property type="protein sequence ID" value="KAK9116053.1"/>
    <property type="molecule type" value="Genomic_DNA"/>
</dbReference>
<keyword evidence="2" id="KW-1185">Reference proteome</keyword>
<organism evidence="1 2">
    <name type="scientific">Stephania japonica</name>
    <dbReference type="NCBI Taxonomy" id="461633"/>
    <lineage>
        <taxon>Eukaryota</taxon>
        <taxon>Viridiplantae</taxon>
        <taxon>Streptophyta</taxon>
        <taxon>Embryophyta</taxon>
        <taxon>Tracheophyta</taxon>
        <taxon>Spermatophyta</taxon>
        <taxon>Magnoliopsida</taxon>
        <taxon>Ranunculales</taxon>
        <taxon>Menispermaceae</taxon>
        <taxon>Menispermoideae</taxon>
        <taxon>Cissampelideae</taxon>
        <taxon>Stephania</taxon>
    </lineage>
</organism>
<gene>
    <name evidence="1" type="ORF">Sjap_015000</name>
</gene>